<evidence type="ECO:0000313" key="3">
    <source>
        <dbReference type="Proteomes" id="UP001160301"/>
    </source>
</evidence>
<dbReference type="InterPro" id="IPR024038">
    <property type="entry name" value="MYXO-CTERM"/>
</dbReference>
<evidence type="ECO:0000313" key="2">
    <source>
        <dbReference type="EMBL" id="MDI1434963.1"/>
    </source>
</evidence>
<dbReference type="Pfam" id="PF11617">
    <property type="entry name" value="Cu-binding_MopE"/>
    <property type="match status" value="2"/>
</dbReference>
<keyword evidence="3" id="KW-1185">Reference proteome</keyword>
<sequence>MATITRRSSRRRGAYLFAGLWALLHPHTASADLPPDCKELGPALVGHSCFHAEHGPYEAVEAAAGLAEIASAPDVDDVHTLYEITLPTPLEANTVTYRVADESRAGTWAFFSDPDVTLRVFDPAGSELVPLLLHDITPCGPLERTAVYELDFVRYRVVLGPSSQAKALLVIENVEDFVTFNGRDVDGDGFGDPSDAVVTMCAPPGGYAPNDGDCDDTNPSIHPGATELCEGADTNCNGVPDDVGLPCDAGDGACKASGTYACAEDGAPVVCSAVPKEPSTESCDGVDEDCDGVSDGDEEEICKGDAGGARCVSVLGSYHCGCATDADCAEGSPCDAAQARCAAKAAPDGDQEVESGCGCRVGAQGREGARFALAALALSMARRRRRASAVPSGLALVAALFLLAGCGSHVVVEQGEEACLPHLGEPLVAHACSHVEHGEPKNVVAAKDNATAPPSVDEVHEAFRVALPSQGGERSGVVGYLATRDGEHAIFVHPAVPVRVERASSGETLPIVETAPPTSCAGLSEAPVVDLQKDEQHRVYFGPTDAAEVELFIEHLGTFAEEAWAVRCPRSAEP</sequence>
<dbReference type="InterPro" id="IPR021655">
    <property type="entry name" value="Put_metal-bd"/>
</dbReference>
<organism evidence="2 3">
    <name type="scientific">Polyangium sorediatum</name>
    <dbReference type="NCBI Taxonomy" id="889274"/>
    <lineage>
        <taxon>Bacteria</taxon>
        <taxon>Pseudomonadati</taxon>
        <taxon>Myxococcota</taxon>
        <taxon>Polyangia</taxon>
        <taxon>Polyangiales</taxon>
        <taxon>Polyangiaceae</taxon>
        <taxon>Polyangium</taxon>
    </lineage>
</organism>
<proteinExistence type="predicted"/>
<dbReference type="EMBL" id="JARZHI010000050">
    <property type="protein sequence ID" value="MDI1434963.1"/>
    <property type="molecule type" value="Genomic_DNA"/>
</dbReference>
<dbReference type="NCBIfam" id="TIGR03901">
    <property type="entry name" value="MYXO-CTERM"/>
    <property type="match status" value="1"/>
</dbReference>
<name>A0ABT6P319_9BACT</name>
<evidence type="ECO:0000256" key="1">
    <source>
        <dbReference type="SAM" id="SignalP"/>
    </source>
</evidence>
<reference evidence="2 3" key="1">
    <citation type="submission" date="2023-04" db="EMBL/GenBank/DDBJ databases">
        <title>The genome sequence of Polyangium sorediatum DSM14670.</title>
        <authorList>
            <person name="Zhang X."/>
        </authorList>
    </citation>
    <scope>NUCLEOTIDE SEQUENCE [LARGE SCALE GENOMIC DNA]</scope>
    <source>
        <strain evidence="2 3">DSM 14670</strain>
    </source>
</reference>
<feature type="signal peptide" evidence="1">
    <location>
        <begin position="1"/>
        <end position="31"/>
    </location>
</feature>
<accession>A0ABT6P319</accession>
<comment type="caution">
    <text evidence="2">The sequence shown here is derived from an EMBL/GenBank/DDBJ whole genome shotgun (WGS) entry which is preliminary data.</text>
</comment>
<feature type="chain" id="PRO_5045289545" evidence="1">
    <location>
        <begin position="32"/>
        <end position="574"/>
    </location>
</feature>
<keyword evidence="1" id="KW-0732">Signal</keyword>
<protein>
    <submittedName>
        <fullName evidence="2">Metal-binding motif-containing protein</fullName>
    </submittedName>
</protein>
<gene>
    <name evidence="2" type="ORF">QHF89_36005</name>
</gene>
<dbReference type="RefSeq" id="WP_284721365.1">
    <property type="nucleotide sequence ID" value="NZ_JARZHI010000050.1"/>
</dbReference>
<dbReference type="Proteomes" id="UP001160301">
    <property type="component" value="Unassembled WGS sequence"/>
</dbReference>